<organism evidence="6 7">
    <name type="scientific">Trichobilharzia regenti</name>
    <name type="common">Nasal bird schistosome</name>
    <dbReference type="NCBI Taxonomy" id="157069"/>
    <lineage>
        <taxon>Eukaryota</taxon>
        <taxon>Metazoa</taxon>
        <taxon>Spiralia</taxon>
        <taxon>Lophotrochozoa</taxon>
        <taxon>Platyhelminthes</taxon>
        <taxon>Trematoda</taxon>
        <taxon>Digenea</taxon>
        <taxon>Strigeidida</taxon>
        <taxon>Schistosomatoidea</taxon>
        <taxon>Schistosomatidae</taxon>
        <taxon>Trichobilharzia</taxon>
    </lineage>
</organism>
<evidence type="ECO:0000313" key="6">
    <source>
        <dbReference type="Proteomes" id="UP000050795"/>
    </source>
</evidence>
<comment type="subcellular location">
    <subcellularLocation>
        <location evidence="1">Membrane</location>
        <topology evidence="1">Multi-pass membrane protein</topology>
    </subcellularLocation>
</comment>
<proteinExistence type="predicted"/>
<dbReference type="AlphaFoldDB" id="A0AA85IZ92"/>
<dbReference type="PANTHER" id="PTHR23291">
    <property type="entry name" value="BAX INHIBITOR-RELATED"/>
    <property type="match status" value="1"/>
</dbReference>
<feature type="transmembrane region" description="Helical" evidence="5">
    <location>
        <begin position="141"/>
        <end position="161"/>
    </location>
</feature>
<keyword evidence="6" id="KW-1185">Reference proteome</keyword>
<dbReference type="GO" id="GO:0005743">
    <property type="term" value="C:mitochondrial inner membrane"/>
    <property type="evidence" value="ECO:0007669"/>
    <property type="project" value="TreeGrafter"/>
</dbReference>
<dbReference type="Pfam" id="PF01027">
    <property type="entry name" value="Bax1-I"/>
    <property type="match status" value="1"/>
</dbReference>
<keyword evidence="3 5" id="KW-1133">Transmembrane helix</keyword>
<feature type="transmembrane region" description="Helical" evidence="5">
    <location>
        <begin position="205"/>
        <end position="226"/>
    </location>
</feature>
<feature type="transmembrane region" description="Helical" evidence="5">
    <location>
        <begin position="262"/>
        <end position="279"/>
    </location>
</feature>
<feature type="transmembrane region" description="Helical" evidence="5">
    <location>
        <begin position="285"/>
        <end position="307"/>
    </location>
</feature>
<evidence type="ECO:0000256" key="2">
    <source>
        <dbReference type="ARBA" id="ARBA00022692"/>
    </source>
</evidence>
<dbReference type="Proteomes" id="UP000050795">
    <property type="component" value="Unassembled WGS sequence"/>
</dbReference>
<sequence>MIKSHDHYSRIFDQGYTKNCIMLVTAICLRRSHHVLKLANQMHNSTPFVKPSLSKQIVRSFRIFPVVNNSVRRRAGRINLKAGSEDSFTIDKNRALIGAAAAVGIGGLCIYGLTAKDGSVSAFDRSVAWPDYVRQRIRATYGYLLGSAAITAGSTLAFFQSPAMCRLMLSGGWLAPIGMAILSMGAGVVCQSISYPESGLGAKHLAWVVYSISLGGMLMPVCLVGGPILTQAALYTGGIVGGLSLVAATAPSDRFLKWGGPLAIGLGVVVVSSVGSMFLSPVSRLGSGLASISLYGGLLLFSGFLLYDTQHVIKRAETHPPPNFYSPALSHQMRFQHPETLKPFDPINNSIRILLDAVNIFVRMVVILSGGGQRRK</sequence>
<feature type="transmembrane region" description="Helical" evidence="5">
    <location>
        <begin position="232"/>
        <end position="250"/>
    </location>
</feature>
<evidence type="ECO:0000313" key="7">
    <source>
        <dbReference type="WBParaSite" id="TREG1_113090.1"/>
    </source>
</evidence>
<dbReference type="WBParaSite" id="TREG1_113090.1">
    <property type="protein sequence ID" value="TREG1_113090.1"/>
    <property type="gene ID" value="TREG1_113090"/>
</dbReference>
<dbReference type="InterPro" id="IPR006214">
    <property type="entry name" value="Bax_inhibitor_1-related"/>
</dbReference>
<keyword evidence="2 5" id="KW-0812">Transmembrane</keyword>
<evidence type="ECO:0000256" key="4">
    <source>
        <dbReference type="ARBA" id="ARBA00023136"/>
    </source>
</evidence>
<evidence type="ECO:0000256" key="1">
    <source>
        <dbReference type="ARBA" id="ARBA00004141"/>
    </source>
</evidence>
<reference evidence="7" key="2">
    <citation type="submission" date="2023-11" db="UniProtKB">
        <authorList>
            <consortium name="WormBaseParasite"/>
        </authorList>
    </citation>
    <scope>IDENTIFICATION</scope>
</reference>
<dbReference type="PANTHER" id="PTHR23291:SF112">
    <property type="entry name" value="GROWTH HORMONE-INDUCIBLE TRANSMEMBRANE PROTEIN"/>
    <property type="match status" value="1"/>
</dbReference>
<feature type="transmembrane region" description="Helical" evidence="5">
    <location>
        <begin position="173"/>
        <end position="193"/>
    </location>
</feature>
<reference evidence="6" key="1">
    <citation type="submission" date="2022-06" db="EMBL/GenBank/DDBJ databases">
        <authorList>
            <person name="Berger JAMES D."/>
            <person name="Berger JAMES D."/>
        </authorList>
    </citation>
    <scope>NUCLEOTIDE SEQUENCE [LARGE SCALE GENOMIC DNA]</scope>
</reference>
<evidence type="ECO:0000256" key="3">
    <source>
        <dbReference type="ARBA" id="ARBA00022989"/>
    </source>
</evidence>
<evidence type="ECO:0000256" key="5">
    <source>
        <dbReference type="SAM" id="Phobius"/>
    </source>
</evidence>
<protein>
    <submittedName>
        <fullName evidence="7">Growth hormone-inducible transmembrane protein</fullName>
    </submittedName>
</protein>
<name>A0AA85IZ92_TRIRE</name>
<keyword evidence="4 5" id="KW-0472">Membrane</keyword>
<accession>A0AA85IZ92</accession>